<dbReference type="AlphaFoldDB" id="A0A7V6A3N3"/>
<evidence type="ECO:0000256" key="5">
    <source>
        <dbReference type="RuleBase" id="RU000553"/>
    </source>
</evidence>
<comment type="caution">
    <text evidence="8">The sequence shown here is derived from an EMBL/GenBank/DDBJ whole genome shotgun (WGS) entry which is preliminary data.</text>
</comment>
<dbReference type="PROSITE" id="PS51160">
    <property type="entry name" value="ACYLPHOSPHATASE_3"/>
    <property type="match status" value="1"/>
</dbReference>
<feature type="active site" evidence="4">
    <location>
        <position position="39"/>
    </location>
</feature>
<dbReference type="EC" id="3.6.1.7" evidence="2 4"/>
<organism evidence="8">
    <name type="scientific">Desulfobacca acetoxidans</name>
    <dbReference type="NCBI Taxonomy" id="60893"/>
    <lineage>
        <taxon>Bacteria</taxon>
        <taxon>Pseudomonadati</taxon>
        <taxon>Thermodesulfobacteriota</taxon>
        <taxon>Desulfobaccia</taxon>
        <taxon>Desulfobaccales</taxon>
        <taxon>Desulfobaccaceae</taxon>
        <taxon>Desulfobacca</taxon>
    </lineage>
</organism>
<dbReference type="InterPro" id="IPR017968">
    <property type="entry name" value="Acylphosphatase_CS"/>
</dbReference>
<dbReference type="PANTHER" id="PTHR47268:SF4">
    <property type="entry name" value="ACYLPHOSPHATASE"/>
    <property type="match status" value="1"/>
</dbReference>
<dbReference type="PROSITE" id="PS00151">
    <property type="entry name" value="ACYLPHOSPHATASE_2"/>
    <property type="match status" value="1"/>
</dbReference>
<evidence type="ECO:0000313" key="8">
    <source>
        <dbReference type="EMBL" id="HHS29657.1"/>
    </source>
</evidence>
<reference evidence="8" key="1">
    <citation type="journal article" date="2020" name="mSystems">
        <title>Genome- and Community-Level Interaction Insights into Carbon Utilization and Element Cycling Functions of Hydrothermarchaeota in Hydrothermal Sediment.</title>
        <authorList>
            <person name="Zhou Z."/>
            <person name="Liu Y."/>
            <person name="Xu W."/>
            <person name="Pan J."/>
            <person name="Luo Z.H."/>
            <person name="Li M."/>
        </authorList>
    </citation>
    <scope>NUCLEOTIDE SEQUENCE [LARGE SCALE GENOMIC DNA]</scope>
    <source>
        <strain evidence="8">SpSt-767</strain>
    </source>
</reference>
<evidence type="ECO:0000256" key="1">
    <source>
        <dbReference type="ARBA" id="ARBA00005614"/>
    </source>
</evidence>
<comment type="similarity">
    <text evidence="1 6">Belongs to the acylphosphatase family.</text>
</comment>
<keyword evidence="4 5" id="KW-0378">Hydrolase</keyword>
<dbReference type="SUPFAM" id="SSF54975">
    <property type="entry name" value="Acylphosphatase/BLUF domain-like"/>
    <property type="match status" value="1"/>
</dbReference>
<proteinExistence type="inferred from homology"/>
<dbReference type="InterPro" id="IPR036046">
    <property type="entry name" value="Acylphosphatase-like_dom_sf"/>
</dbReference>
<evidence type="ECO:0000256" key="4">
    <source>
        <dbReference type="PROSITE-ProRule" id="PRU00520"/>
    </source>
</evidence>
<evidence type="ECO:0000256" key="3">
    <source>
        <dbReference type="ARBA" id="ARBA00047645"/>
    </source>
</evidence>
<dbReference type="NCBIfam" id="NF011016">
    <property type="entry name" value="PRK14444.1"/>
    <property type="match status" value="1"/>
</dbReference>
<dbReference type="PROSITE" id="PS00150">
    <property type="entry name" value="ACYLPHOSPHATASE_1"/>
    <property type="match status" value="1"/>
</dbReference>
<evidence type="ECO:0000256" key="2">
    <source>
        <dbReference type="ARBA" id="ARBA00012150"/>
    </source>
</evidence>
<dbReference type="InterPro" id="IPR001792">
    <property type="entry name" value="Acylphosphatase-like_dom"/>
</dbReference>
<feature type="active site" evidence="4">
    <location>
        <position position="21"/>
    </location>
</feature>
<dbReference type="PRINTS" id="PR00112">
    <property type="entry name" value="ACYLPHPHTASE"/>
</dbReference>
<name>A0A7V6A3N3_9BACT</name>
<protein>
    <recommendedName>
        <fullName evidence="2 4">Acylphosphatase</fullName>
        <ecNumber evidence="2 4">3.6.1.7</ecNumber>
    </recommendedName>
</protein>
<accession>A0A7V6A3N3</accession>
<dbReference type="EMBL" id="DTGR01000133">
    <property type="protein sequence ID" value="HHS29657.1"/>
    <property type="molecule type" value="Genomic_DNA"/>
</dbReference>
<sequence length="93" mass="10583">MANLARVQVLVSGRVQGVFFRAYTRDRAMALGLTGWVRNLPDGRVAAVFEGDREKIDRMLAWLRQGPPYAAVDEVLTDWQPPLGEFQDFRIAY</sequence>
<evidence type="ECO:0000259" key="7">
    <source>
        <dbReference type="PROSITE" id="PS51160"/>
    </source>
</evidence>
<gene>
    <name evidence="8" type="ORF">ENV52_08155</name>
</gene>
<feature type="domain" description="Acylphosphatase-like" evidence="7">
    <location>
        <begin position="6"/>
        <end position="93"/>
    </location>
</feature>
<comment type="catalytic activity">
    <reaction evidence="3 4 5">
        <text>an acyl phosphate + H2O = a carboxylate + phosphate + H(+)</text>
        <dbReference type="Rhea" id="RHEA:14965"/>
        <dbReference type="ChEBI" id="CHEBI:15377"/>
        <dbReference type="ChEBI" id="CHEBI:15378"/>
        <dbReference type="ChEBI" id="CHEBI:29067"/>
        <dbReference type="ChEBI" id="CHEBI:43474"/>
        <dbReference type="ChEBI" id="CHEBI:59918"/>
        <dbReference type="EC" id="3.6.1.7"/>
    </reaction>
</comment>
<dbReference type="InterPro" id="IPR020456">
    <property type="entry name" value="Acylphosphatase"/>
</dbReference>
<dbReference type="PANTHER" id="PTHR47268">
    <property type="entry name" value="ACYLPHOSPHATASE"/>
    <property type="match status" value="1"/>
</dbReference>
<dbReference type="Pfam" id="PF00708">
    <property type="entry name" value="Acylphosphatase"/>
    <property type="match status" value="1"/>
</dbReference>
<evidence type="ECO:0000256" key="6">
    <source>
        <dbReference type="RuleBase" id="RU004168"/>
    </source>
</evidence>
<dbReference type="Gene3D" id="3.30.70.100">
    <property type="match status" value="1"/>
</dbReference>
<dbReference type="GO" id="GO:0003998">
    <property type="term" value="F:acylphosphatase activity"/>
    <property type="evidence" value="ECO:0007669"/>
    <property type="project" value="UniProtKB-EC"/>
</dbReference>